<dbReference type="InterPro" id="IPR050579">
    <property type="entry name" value="PMP-22/EMP/MP20-like"/>
</dbReference>
<dbReference type="AlphaFoldDB" id="A0A6J0UV24"/>
<keyword evidence="8" id="KW-1185">Reference proteome</keyword>
<keyword evidence="5 6" id="KW-0472">Membrane</keyword>
<dbReference type="Gene3D" id="1.20.140.150">
    <property type="match status" value="1"/>
</dbReference>
<keyword evidence="4 6" id="KW-1133">Transmembrane helix</keyword>
<dbReference type="GeneID" id="110086513"/>
<keyword evidence="3 6" id="KW-0812">Transmembrane</keyword>
<feature type="transmembrane region" description="Helical" evidence="6">
    <location>
        <begin position="165"/>
        <end position="187"/>
    </location>
</feature>
<evidence type="ECO:0000256" key="6">
    <source>
        <dbReference type="SAM" id="Phobius"/>
    </source>
</evidence>
<dbReference type="GO" id="GO:0005886">
    <property type="term" value="C:plasma membrane"/>
    <property type="evidence" value="ECO:0007669"/>
    <property type="project" value="TreeGrafter"/>
</dbReference>
<proteinExistence type="inferred from homology"/>
<dbReference type="InterPro" id="IPR004031">
    <property type="entry name" value="PMP22/EMP/MP20/Claudin"/>
</dbReference>
<dbReference type="RefSeq" id="XP_020663115.2">
    <property type="nucleotide sequence ID" value="XM_020807456.2"/>
</dbReference>
<dbReference type="PROSITE" id="PS01221">
    <property type="entry name" value="PMP22_1"/>
    <property type="match status" value="1"/>
</dbReference>
<reference evidence="9" key="1">
    <citation type="submission" date="2025-08" db="UniProtKB">
        <authorList>
            <consortium name="RefSeq"/>
        </authorList>
    </citation>
    <scope>IDENTIFICATION</scope>
</reference>
<dbReference type="KEGG" id="pvt:110086513"/>
<evidence type="ECO:0000256" key="3">
    <source>
        <dbReference type="ARBA" id="ARBA00022692"/>
    </source>
</evidence>
<comment type="subcellular location">
    <subcellularLocation>
        <location evidence="1">Membrane</location>
        <topology evidence="1">Multi-pass membrane protein</topology>
    </subcellularLocation>
</comment>
<dbReference type="Proteomes" id="UP001652642">
    <property type="component" value="Chromosome 9"/>
</dbReference>
<dbReference type="OrthoDB" id="9427654at2759"/>
<accession>A0A6J0UV24</accession>
<evidence type="ECO:0000256" key="4">
    <source>
        <dbReference type="ARBA" id="ARBA00022989"/>
    </source>
</evidence>
<sequence>MAHSFILRFFLTLWIVPPLLVASCRFRETTSSLVLGGYIASASHFQSPRALLLLDVKICSCGAVWSDPTMNVLQICSVVCSFFSLLLFLISLCSNYWVVNSTVHAGLWRYCVLNACSLFGMKLGAAGHAVRAFMLLGLIAGAVSFFGLCTSFFKSKVSSMSLIKTSANASILAALCVMIAMAIFTGASSAPGFVYGWSFIFGWASFPLFLITGVVTNLSRSRS</sequence>
<comment type="similarity">
    <text evidence="2">Belongs to the PMP-22/EMP/MP20 family.</text>
</comment>
<feature type="chain" id="PRO_5047237207" evidence="7">
    <location>
        <begin position="22"/>
        <end position="223"/>
    </location>
</feature>
<dbReference type="Pfam" id="PF00822">
    <property type="entry name" value="PMP22_Claudin"/>
    <property type="match status" value="1"/>
</dbReference>
<name>A0A6J0UV24_9SAUR</name>
<feature type="transmembrane region" description="Helical" evidence="6">
    <location>
        <begin position="193"/>
        <end position="218"/>
    </location>
</feature>
<evidence type="ECO:0000313" key="8">
    <source>
        <dbReference type="Proteomes" id="UP001652642"/>
    </source>
</evidence>
<organism evidence="8 9">
    <name type="scientific">Pogona vitticeps</name>
    <name type="common">central bearded dragon</name>
    <dbReference type="NCBI Taxonomy" id="103695"/>
    <lineage>
        <taxon>Eukaryota</taxon>
        <taxon>Metazoa</taxon>
        <taxon>Chordata</taxon>
        <taxon>Craniata</taxon>
        <taxon>Vertebrata</taxon>
        <taxon>Euteleostomi</taxon>
        <taxon>Lepidosauria</taxon>
        <taxon>Squamata</taxon>
        <taxon>Bifurcata</taxon>
        <taxon>Unidentata</taxon>
        <taxon>Episquamata</taxon>
        <taxon>Toxicofera</taxon>
        <taxon>Iguania</taxon>
        <taxon>Acrodonta</taxon>
        <taxon>Agamidae</taxon>
        <taxon>Amphibolurinae</taxon>
        <taxon>Pogona</taxon>
    </lineage>
</organism>
<evidence type="ECO:0000256" key="1">
    <source>
        <dbReference type="ARBA" id="ARBA00004141"/>
    </source>
</evidence>
<protein>
    <submittedName>
        <fullName evidence="9">Peripheral myelin protein 22-like isoform X1</fullName>
    </submittedName>
</protein>
<evidence type="ECO:0000256" key="2">
    <source>
        <dbReference type="ARBA" id="ARBA00006864"/>
    </source>
</evidence>
<dbReference type="PANTHER" id="PTHR10671:SF34">
    <property type="entry name" value="PROTEIN NKG7"/>
    <property type="match status" value="1"/>
</dbReference>
<gene>
    <name evidence="9" type="primary">LOC110086513</name>
</gene>
<evidence type="ECO:0000256" key="7">
    <source>
        <dbReference type="SAM" id="SignalP"/>
    </source>
</evidence>
<feature type="transmembrane region" description="Helical" evidence="6">
    <location>
        <begin position="72"/>
        <end position="98"/>
    </location>
</feature>
<dbReference type="PANTHER" id="PTHR10671">
    <property type="entry name" value="EPITHELIAL MEMBRANE PROTEIN-RELATED"/>
    <property type="match status" value="1"/>
</dbReference>
<evidence type="ECO:0000256" key="5">
    <source>
        <dbReference type="ARBA" id="ARBA00023136"/>
    </source>
</evidence>
<feature type="signal peptide" evidence="7">
    <location>
        <begin position="1"/>
        <end position="21"/>
    </location>
</feature>
<evidence type="ECO:0000313" key="9">
    <source>
        <dbReference type="RefSeq" id="XP_020663115.2"/>
    </source>
</evidence>
<keyword evidence="7" id="KW-0732">Signal</keyword>
<feature type="transmembrane region" description="Helical" evidence="6">
    <location>
        <begin position="132"/>
        <end position="153"/>
    </location>
</feature>
<dbReference type="InterPro" id="IPR004032">
    <property type="entry name" value="PMP22_EMP_MP20"/>
</dbReference>
<dbReference type="InParanoid" id="A0A6J0UV24"/>